<dbReference type="AlphaFoldDB" id="A0A8S3GFL5"/>
<dbReference type="Pfam" id="PF00057">
    <property type="entry name" value="Ldl_recept_a"/>
    <property type="match status" value="1"/>
</dbReference>
<dbReference type="Gene3D" id="4.10.400.10">
    <property type="entry name" value="Low-density Lipoprotein Receptor"/>
    <property type="match status" value="2"/>
</dbReference>
<reference evidence="3" key="1">
    <citation type="submission" date="2021-02" db="EMBL/GenBank/DDBJ databases">
        <authorList>
            <person name="Nowell W R."/>
        </authorList>
    </citation>
    <scope>NUCLEOTIDE SEQUENCE</scope>
</reference>
<evidence type="ECO:0000313" key="3">
    <source>
        <dbReference type="EMBL" id="CAF5161133.1"/>
    </source>
</evidence>
<keyword evidence="1" id="KW-1015">Disulfide bond</keyword>
<feature type="non-terminal residue" evidence="3">
    <location>
        <position position="1"/>
    </location>
</feature>
<dbReference type="PROSITE" id="PS01209">
    <property type="entry name" value="LDLRA_1"/>
    <property type="match status" value="1"/>
</dbReference>
<dbReference type="InterPro" id="IPR036055">
    <property type="entry name" value="LDL_receptor-like_sf"/>
</dbReference>
<sequence>MCNGVQDCGDGSDEDLTYCTRGCNSIQIRCLNPTGGLICISKTAMCDNVRDCADGSDEDQKYC</sequence>
<protein>
    <submittedName>
        <fullName evidence="3">Uncharacterized protein</fullName>
    </submittedName>
</protein>
<comment type="caution">
    <text evidence="3">The sequence shown here is derived from an EMBL/GenBank/DDBJ whole genome shotgun (WGS) entry which is preliminary data.</text>
</comment>
<evidence type="ECO:0000256" key="2">
    <source>
        <dbReference type="PROSITE-ProRule" id="PRU00124"/>
    </source>
</evidence>
<dbReference type="InterPro" id="IPR002172">
    <property type="entry name" value="LDrepeatLR_classA_rpt"/>
</dbReference>
<dbReference type="SUPFAM" id="SSF57424">
    <property type="entry name" value="LDL receptor-like module"/>
    <property type="match status" value="1"/>
</dbReference>
<gene>
    <name evidence="3" type="ORF">BYL167_LOCUS74607</name>
</gene>
<accession>A0A8S3GFL5</accession>
<dbReference type="PROSITE" id="PS50068">
    <property type="entry name" value="LDLRA_2"/>
    <property type="match status" value="1"/>
</dbReference>
<name>A0A8S3GFL5_9BILA</name>
<dbReference type="SMART" id="SM00192">
    <property type="entry name" value="LDLa"/>
    <property type="match status" value="1"/>
</dbReference>
<proteinExistence type="predicted"/>
<evidence type="ECO:0000256" key="1">
    <source>
        <dbReference type="ARBA" id="ARBA00023157"/>
    </source>
</evidence>
<dbReference type="EMBL" id="CAJOBH010266210">
    <property type="protein sequence ID" value="CAF5161133.1"/>
    <property type="molecule type" value="Genomic_DNA"/>
</dbReference>
<dbReference type="Proteomes" id="UP000681967">
    <property type="component" value="Unassembled WGS sequence"/>
</dbReference>
<evidence type="ECO:0000313" key="4">
    <source>
        <dbReference type="Proteomes" id="UP000681967"/>
    </source>
</evidence>
<comment type="caution">
    <text evidence="2">Lacks conserved residue(s) required for the propagation of feature annotation.</text>
</comment>
<organism evidence="3 4">
    <name type="scientific">Rotaria magnacalcarata</name>
    <dbReference type="NCBI Taxonomy" id="392030"/>
    <lineage>
        <taxon>Eukaryota</taxon>
        <taxon>Metazoa</taxon>
        <taxon>Spiralia</taxon>
        <taxon>Gnathifera</taxon>
        <taxon>Rotifera</taxon>
        <taxon>Eurotatoria</taxon>
        <taxon>Bdelloidea</taxon>
        <taxon>Philodinida</taxon>
        <taxon>Philodinidae</taxon>
        <taxon>Rotaria</taxon>
    </lineage>
</organism>
<dbReference type="InterPro" id="IPR023415">
    <property type="entry name" value="LDLR_class-A_CS"/>
</dbReference>